<sequence length="244" mass="28500">MYTLLVCADLYGEKCNLELNFASMPTLAELQRKILLVFSAESNLRHSQGGLPTVDFTIARIQIYDDVLLKWVDLISPTQLHEYDQLYVFQPQTSWHTDVQKDLPPPCPPSQSRAASAVQSMVNSPHKGMGYVQQVNSYRHDNSAGSINSSMATSPTKMRLEEQKRRERALQEELARVHEESERLEREAAMEEEQMRAREQEQMTRILRQKEEEVRRQRESLMRSEEEFRRLQAEKRSFTFTNSF</sequence>
<feature type="domain" description="BILBO1 N-terminal" evidence="2">
    <location>
        <begin position="13"/>
        <end position="104"/>
    </location>
</feature>
<name>A0A1X0P9F2_9TRYP</name>
<dbReference type="AlphaFoldDB" id="A0A1X0P9F2"/>
<dbReference type="Pfam" id="PF18281">
    <property type="entry name" value="BILBO1_N"/>
    <property type="match status" value="1"/>
</dbReference>
<feature type="compositionally biased region" description="Polar residues" evidence="1">
    <location>
        <begin position="142"/>
        <end position="156"/>
    </location>
</feature>
<proteinExistence type="predicted"/>
<evidence type="ECO:0000259" key="2">
    <source>
        <dbReference type="Pfam" id="PF18281"/>
    </source>
</evidence>
<dbReference type="VEuPathDB" id="TriTrypDB:TM35_000024060"/>
<comment type="caution">
    <text evidence="3">The sequence shown here is derived from an EMBL/GenBank/DDBJ whole genome shotgun (WGS) entry which is preliminary data.</text>
</comment>
<evidence type="ECO:0000313" key="3">
    <source>
        <dbReference type="EMBL" id="ORC93080.1"/>
    </source>
</evidence>
<protein>
    <recommendedName>
        <fullName evidence="2">BILBO1 N-terminal domain-containing protein</fullName>
    </recommendedName>
</protein>
<evidence type="ECO:0000313" key="4">
    <source>
        <dbReference type="Proteomes" id="UP000192257"/>
    </source>
</evidence>
<reference evidence="3 4" key="1">
    <citation type="submission" date="2017-03" db="EMBL/GenBank/DDBJ databases">
        <title>An alternative strategy for trypanosome survival in the mammalian bloodstream revealed through genome and transcriptome analysis of the ubiquitous bovine parasite Trypanosoma (Megatrypanum) theileri.</title>
        <authorList>
            <person name="Kelly S."/>
            <person name="Ivens A."/>
            <person name="Mott A."/>
            <person name="O'Neill E."/>
            <person name="Emms D."/>
            <person name="Macleod O."/>
            <person name="Voorheis P."/>
            <person name="Matthews J."/>
            <person name="Matthews K."/>
            <person name="Carrington M."/>
        </authorList>
    </citation>
    <scope>NUCLEOTIDE SEQUENCE [LARGE SCALE GENOMIC DNA]</scope>
    <source>
        <strain evidence="3">Edinburgh</strain>
    </source>
</reference>
<dbReference type="RefSeq" id="XP_028887146.1">
    <property type="nucleotide sequence ID" value="XM_029021724.1"/>
</dbReference>
<dbReference type="Gene3D" id="3.10.20.650">
    <property type="match status" value="1"/>
</dbReference>
<gene>
    <name evidence="3" type="ORF">TM35_000024060</name>
</gene>
<feature type="region of interest" description="Disordered" evidence="1">
    <location>
        <begin position="142"/>
        <end position="204"/>
    </location>
</feature>
<dbReference type="GeneID" id="39981504"/>
<dbReference type="Proteomes" id="UP000192257">
    <property type="component" value="Unassembled WGS sequence"/>
</dbReference>
<feature type="compositionally biased region" description="Basic and acidic residues" evidence="1">
    <location>
        <begin position="158"/>
        <end position="204"/>
    </location>
</feature>
<dbReference type="InterPro" id="IPR040747">
    <property type="entry name" value="BILBO1_N"/>
</dbReference>
<keyword evidence="4" id="KW-1185">Reference proteome</keyword>
<dbReference type="EMBL" id="NBCO01000002">
    <property type="protein sequence ID" value="ORC93080.1"/>
    <property type="molecule type" value="Genomic_DNA"/>
</dbReference>
<accession>A0A1X0P9F2</accession>
<evidence type="ECO:0000256" key="1">
    <source>
        <dbReference type="SAM" id="MobiDB-lite"/>
    </source>
</evidence>
<organism evidence="3 4">
    <name type="scientific">Trypanosoma theileri</name>
    <dbReference type="NCBI Taxonomy" id="67003"/>
    <lineage>
        <taxon>Eukaryota</taxon>
        <taxon>Discoba</taxon>
        <taxon>Euglenozoa</taxon>
        <taxon>Kinetoplastea</taxon>
        <taxon>Metakinetoplastina</taxon>
        <taxon>Trypanosomatida</taxon>
        <taxon>Trypanosomatidae</taxon>
        <taxon>Trypanosoma</taxon>
    </lineage>
</organism>
<dbReference type="OrthoDB" id="266553at2759"/>